<dbReference type="AlphaFoldDB" id="A0A0C3I848"/>
<comment type="caution">
    <text evidence="1">The sequence shown here is derived from an EMBL/GenBank/DDBJ whole genome shotgun (WGS) entry which is preliminary data.</text>
</comment>
<dbReference type="EMBL" id="JXOK01000033">
    <property type="protein sequence ID" value="KIN11140.1"/>
    <property type="molecule type" value="Genomic_DNA"/>
</dbReference>
<dbReference type="InterPro" id="IPR019620">
    <property type="entry name" value="Metal-bd_prot_put"/>
</dbReference>
<sequence>MSSVHAHNLLNLVNETPMDRAELTAHFGDNVRFHTCKLNDLDLESLIIFLLKRDKIREQNGKFVANMERVCNH</sequence>
<evidence type="ECO:0008006" key="3">
    <source>
        <dbReference type="Google" id="ProtNLM"/>
    </source>
</evidence>
<dbReference type="Pfam" id="PF10678">
    <property type="entry name" value="DUF2492"/>
    <property type="match status" value="1"/>
</dbReference>
<dbReference type="Proteomes" id="UP000031977">
    <property type="component" value="Unassembled WGS sequence"/>
</dbReference>
<protein>
    <recommendedName>
        <fullName evidence="3">Metal-binding protein</fullName>
    </recommendedName>
</protein>
<reference evidence="1 2" key="1">
    <citation type="submission" date="2015-01" db="EMBL/GenBank/DDBJ databases">
        <title>Draft genome of Vibrio mytili type strain CAIM 528.</title>
        <authorList>
            <person name="Gonzalez-Castillo A."/>
            <person name="Gomez-Gil B."/>
            <person name="Enciso-Ibarra J."/>
        </authorList>
    </citation>
    <scope>NUCLEOTIDE SEQUENCE [LARGE SCALE GENOMIC DNA]</scope>
    <source>
        <strain evidence="1 2">CAIM 528</strain>
    </source>
</reference>
<dbReference type="NCBIfam" id="TIGR03853">
    <property type="entry name" value="matur_matur"/>
    <property type="match status" value="1"/>
</dbReference>
<keyword evidence="2" id="KW-1185">Reference proteome</keyword>
<gene>
    <name evidence="1" type="ORF">SU60_09255</name>
</gene>
<accession>A0A0C3I848</accession>
<dbReference type="OrthoDB" id="285410at2"/>
<organism evidence="1 2">
    <name type="scientific">Vibrio mytili</name>
    <dbReference type="NCBI Taxonomy" id="50718"/>
    <lineage>
        <taxon>Bacteria</taxon>
        <taxon>Pseudomonadati</taxon>
        <taxon>Pseudomonadota</taxon>
        <taxon>Gammaproteobacteria</taxon>
        <taxon>Vibrionales</taxon>
        <taxon>Vibrionaceae</taxon>
        <taxon>Vibrio</taxon>
    </lineage>
</organism>
<evidence type="ECO:0000313" key="2">
    <source>
        <dbReference type="Proteomes" id="UP000031977"/>
    </source>
</evidence>
<name>A0A0C3I848_9VIBR</name>
<proteinExistence type="predicted"/>
<evidence type="ECO:0000313" key="1">
    <source>
        <dbReference type="EMBL" id="KIN11140.1"/>
    </source>
</evidence>
<dbReference type="RefSeq" id="WP_041155279.1">
    <property type="nucleotide sequence ID" value="NZ_CBCRVP010000030.1"/>
</dbReference>